<proteinExistence type="predicted"/>
<evidence type="ECO:0000313" key="1">
    <source>
        <dbReference type="EMBL" id="MEJ5044199.1"/>
    </source>
</evidence>
<dbReference type="Proteomes" id="UP001362100">
    <property type="component" value="Unassembled WGS sequence"/>
</dbReference>
<name>A0ABU8PQF8_9GAMM</name>
<dbReference type="EMBL" id="JBBGZW010000001">
    <property type="protein sequence ID" value="MEJ5044199.1"/>
    <property type="molecule type" value="Genomic_DNA"/>
</dbReference>
<organism evidence="1 2">
    <name type="scientific">Pantoea nemavictus</name>
    <dbReference type="NCBI Taxonomy" id="2726955"/>
    <lineage>
        <taxon>Bacteria</taxon>
        <taxon>Pseudomonadati</taxon>
        <taxon>Pseudomonadota</taxon>
        <taxon>Gammaproteobacteria</taxon>
        <taxon>Enterobacterales</taxon>
        <taxon>Erwiniaceae</taxon>
        <taxon>Pantoea</taxon>
    </lineage>
</organism>
<keyword evidence="2" id="KW-1185">Reference proteome</keyword>
<evidence type="ECO:0000313" key="2">
    <source>
        <dbReference type="Proteomes" id="UP001362100"/>
    </source>
</evidence>
<dbReference type="RefSeq" id="WP_007889408.1">
    <property type="nucleotide sequence ID" value="NZ_JACAWY010000001.1"/>
</dbReference>
<protein>
    <submittedName>
        <fullName evidence="1">Response regulator</fullName>
    </submittedName>
</protein>
<sequence length="37" mass="4628">MIYMIIAVTTGLFIFGSFKCWQHYRHRLIQHYPSRRR</sequence>
<comment type="caution">
    <text evidence="1">The sequence shown here is derived from an EMBL/GenBank/DDBJ whole genome shotgun (WGS) entry which is preliminary data.</text>
</comment>
<reference evidence="1 2" key="1">
    <citation type="submission" date="2023-12" db="EMBL/GenBank/DDBJ databases">
        <title>Gut-associated functions are favored during microbiome assembly across C. elegans life.</title>
        <authorList>
            <person name="Zimmermann J."/>
        </authorList>
    </citation>
    <scope>NUCLEOTIDE SEQUENCE [LARGE SCALE GENOMIC DNA]</scope>
    <source>
        <strain evidence="1 2">BIGb0393</strain>
    </source>
</reference>
<gene>
    <name evidence="1" type="ORF">WH298_03010</name>
</gene>
<accession>A0ABU8PQF8</accession>